<comment type="caution">
    <text evidence="1">The sequence shown here is derived from an EMBL/GenBank/DDBJ whole genome shotgun (WGS) entry which is preliminary data.</text>
</comment>
<accession>A0ACB8B094</accession>
<gene>
    <name evidence="1" type="ORF">BV22DRAFT_1075898</name>
</gene>
<organism evidence="1 2">
    <name type="scientific">Leucogyrophana mollusca</name>
    <dbReference type="NCBI Taxonomy" id="85980"/>
    <lineage>
        <taxon>Eukaryota</taxon>
        <taxon>Fungi</taxon>
        <taxon>Dikarya</taxon>
        <taxon>Basidiomycota</taxon>
        <taxon>Agaricomycotina</taxon>
        <taxon>Agaricomycetes</taxon>
        <taxon>Agaricomycetidae</taxon>
        <taxon>Boletales</taxon>
        <taxon>Boletales incertae sedis</taxon>
        <taxon>Leucogyrophana</taxon>
    </lineage>
</organism>
<evidence type="ECO:0000313" key="2">
    <source>
        <dbReference type="Proteomes" id="UP000790709"/>
    </source>
</evidence>
<dbReference type="Proteomes" id="UP000790709">
    <property type="component" value="Unassembled WGS sequence"/>
</dbReference>
<evidence type="ECO:0000313" key="1">
    <source>
        <dbReference type="EMBL" id="KAH7918819.1"/>
    </source>
</evidence>
<protein>
    <submittedName>
        <fullName evidence="1">Uncharacterized protein</fullName>
    </submittedName>
</protein>
<reference evidence="1" key="1">
    <citation type="journal article" date="2021" name="New Phytol.">
        <title>Evolutionary innovations through gain and loss of genes in the ectomycorrhizal Boletales.</title>
        <authorList>
            <person name="Wu G."/>
            <person name="Miyauchi S."/>
            <person name="Morin E."/>
            <person name="Kuo A."/>
            <person name="Drula E."/>
            <person name="Varga T."/>
            <person name="Kohler A."/>
            <person name="Feng B."/>
            <person name="Cao Y."/>
            <person name="Lipzen A."/>
            <person name="Daum C."/>
            <person name="Hundley H."/>
            <person name="Pangilinan J."/>
            <person name="Johnson J."/>
            <person name="Barry K."/>
            <person name="LaButti K."/>
            <person name="Ng V."/>
            <person name="Ahrendt S."/>
            <person name="Min B."/>
            <person name="Choi I.G."/>
            <person name="Park H."/>
            <person name="Plett J.M."/>
            <person name="Magnuson J."/>
            <person name="Spatafora J.W."/>
            <person name="Nagy L.G."/>
            <person name="Henrissat B."/>
            <person name="Grigoriev I.V."/>
            <person name="Yang Z.L."/>
            <person name="Xu J."/>
            <person name="Martin F.M."/>
        </authorList>
    </citation>
    <scope>NUCLEOTIDE SEQUENCE</scope>
    <source>
        <strain evidence="1">KUC20120723A-06</strain>
    </source>
</reference>
<keyword evidence="2" id="KW-1185">Reference proteome</keyword>
<dbReference type="EMBL" id="MU266730">
    <property type="protein sequence ID" value="KAH7918819.1"/>
    <property type="molecule type" value="Genomic_DNA"/>
</dbReference>
<proteinExistence type="predicted"/>
<name>A0ACB8B094_9AGAM</name>
<sequence length="480" mass="54112">MCPTEELSTIFADHPADAHVHVIIGTLPPGNLVVQREIFLDANAPKSPSIYARAEEFYSQQNDVSQNILCGCPRPTDAPIPVTLLHPVFGQFIDDCESHTVTMEDSAFLLRLSTAMSAFNSDVETRAQTIRDEFADWGLHFIRSNIEGTSYEIQGDMSVDGHRYAIAEFANEIGFEGADPYVQASLRYLESTRMHALEFPGSALPCFIILVFGPYIAFAGAAWNMRPSIQILSAGLPLHYHYTDSKMEITAARHMCAMKKAVHSLQEYYQAYPPPASSLSHSQLFPYRTYFTSRADGSRQDFEYTWQPSLERLLFFGTLRDKNDICVKFVRSYSDTAHALCASMGRAPALRGFERLPGGWLMVVMDALRADDYLDFRGSEPSSVLLAGIKETLTRLHDAGYVHGDVRNKNIMVSKHDNMRFMLVDFDLAGKIGEVRYPMHLNRELWWPEGAVDYALISADHDIAMLRHIAYQYGVRWPPV</sequence>